<comment type="catalytic activity">
    <reaction evidence="11 13">
        <text>L-threonyl-[protein] + ATP = O-phospho-L-threonyl-[protein] + ADP + H(+)</text>
        <dbReference type="Rhea" id="RHEA:46608"/>
        <dbReference type="Rhea" id="RHEA-COMP:11060"/>
        <dbReference type="Rhea" id="RHEA-COMP:11605"/>
        <dbReference type="ChEBI" id="CHEBI:15378"/>
        <dbReference type="ChEBI" id="CHEBI:30013"/>
        <dbReference type="ChEBI" id="CHEBI:30616"/>
        <dbReference type="ChEBI" id="CHEBI:61977"/>
        <dbReference type="ChEBI" id="CHEBI:456216"/>
        <dbReference type="EC" id="2.7.11.1"/>
    </reaction>
</comment>
<dbReference type="InterPro" id="IPR001245">
    <property type="entry name" value="Ser-Thr/Tyr_kinase_cat_dom"/>
</dbReference>
<dbReference type="EC" id="2.7.11.1" evidence="13"/>
<comment type="catalytic activity">
    <reaction evidence="12 13">
        <text>L-seryl-[protein] + ATP = O-phospho-L-seryl-[protein] + ADP + H(+)</text>
        <dbReference type="Rhea" id="RHEA:17989"/>
        <dbReference type="Rhea" id="RHEA-COMP:9863"/>
        <dbReference type="Rhea" id="RHEA-COMP:11604"/>
        <dbReference type="ChEBI" id="CHEBI:15378"/>
        <dbReference type="ChEBI" id="CHEBI:29999"/>
        <dbReference type="ChEBI" id="CHEBI:30616"/>
        <dbReference type="ChEBI" id="CHEBI:83421"/>
        <dbReference type="ChEBI" id="CHEBI:456216"/>
        <dbReference type="EC" id="2.7.11.1"/>
    </reaction>
</comment>
<dbReference type="GO" id="GO:0005524">
    <property type="term" value="F:ATP binding"/>
    <property type="evidence" value="ECO:0007669"/>
    <property type="project" value="UniProtKB-UniRule"/>
</dbReference>
<dbReference type="Pfam" id="PF00954">
    <property type="entry name" value="S_locus_glycop"/>
    <property type="match status" value="1"/>
</dbReference>
<keyword evidence="6 13" id="KW-0547">Nucleotide-binding</keyword>
<dbReference type="Pfam" id="PF08276">
    <property type="entry name" value="PAN_2"/>
    <property type="match status" value="1"/>
</dbReference>
<dbReference type="SMART" id="SM00473">
    <property type="entry name" value="PAN_AP"/>
    <property type="match status" value="1"/>
</dbReference>
<evidence type="ECO:0000256" key="2">
    <source>
        <dbReference type="ARBA" id="ARBA00022475"/>
    </source>
</evidence>
<dbReference type="InterPro" id="IPR001480">
    <property type="entry name" value="Bulb-type_lectin_dom"/>
</dbReference>
<dbReference type="Gene3D" id="2.90.10.10">
    <property type="entry name" value="Bulb-type lectin domain"/>
    <property type="match status" value="1"/>
</dbReference>
<evidence type="ECO:0000256" key="10">
    <source>
        <dbReference type="ARBA" id="ARBA00023180"/>
    </source>
</evidence>
<name>A0AAV7EVG3_ARIFI</name>
<evidence type="ECO:0000256" key="13">
    <source>
        <dbReference type="PIRNR" id="PIRNR000641"/>
    </source>
</evidence>
<reference evidence="20 21" key="1">
    <citation type="submission" date="2021-07" db="EMBL/GenBank/DDBJ databases">
        <title>The Aristolochia fimbriata genome: insights into angiosperm evolution, floral development and chemical biosynthesis.</title>
        <authorList>
            <person name="Jiao Y."/>
        </authorList>
    </citation>
    <scope>NUCLEOTIDE SEQUENCE [LARGE SCALE GENOMIC DNA]</scope>
    <source>
        <strain evidence="20">IBCAS-2021</strain>
        <tissue evidence="20">Leaf</tissue>
    </source>
</reference>
<dbReference type="InterPro" id="IPR017441">
    <property type="entry name" value="Protein_kinase_ATP_BS"/>
</dbReference>
<evidence type="ECO:0000256" key="6">
    <source>
        <dbReference type="ARBA" id="ARBA00022741"/>
    </source>
</evidence>
<evidence type="ECO:0000256" key="9">
    <source>
        <dbReference type="ARBA" id="ARBA00023157"/>
    </source>
</evidence>
<keyword evidence="7 13" id="KW-0418">Kinase</keyword>
<feature type="domain" description="Apple" evidence="19">
    <location>
        <begin position="350"/>
        <end position="436"/>
    </location>
</feature>
<dbReference type="PANTHER" id="PTHR27002:SF1082">
    <property type="entry name" value="OS06G0693000 PROTEIN"/>
    <property type="match status" value="1"/>
</dbReference>
<evidence type="ECO:0000256" key="1">
    <source>
        <dbReference type="ARBA" id="ARBA00004251"/>
    </source>
</evidence>
<evidence type="ECO:0000256" key="12">
    <source>
        <dbReference type="ARBA" id="ARBA00048679"/>
    </source>
</evidence>
<dbReference type="InterPro" id="IPR000719">
    <property type="entry name" value="Prot_kinase_dom"/>
</dbReference>
<evidence type="ECO:0000256" key="3">
    <source>
        <dbReference type="ARBA" id="ARBA00022527"/>
    </source>
</evidence>
<evidence type="ECO:0000259" key="17">
    <source>
        <dbReference type="PROSITE" id="PS50011"/>
    </source>
</evidence>
<dbReference type="InterPro" id="IPR000858">
    <property type="entry name" value="S_locus_glycoprot_dom"/>
</dbReference>
<dbReference type="InterPro" id="IPR024171">
    <property type="entry name" value="SRK-like_kinase"/>
</dbReference>
<proteinExistence type="inferred from homology"/>
<dbReference type="SUPFAM" id="SSF56112">
    <property type="entry name" value="Protein kinase-like (PK-like)"/>
    <property type="match status" value="1"/>
</dbReference>
<dbReference type="PIRSF" id="PIRSF000641">
    <property type="entry name" value="SRK"/>
    <property type="match status" value="1"/>
</dbReference>
<protein>
    <recommendedName>
        <fullName evidence="13">Receptor-like serine/threonine-protein kinase</fullName>
        <ecNumber evidence="13">2.7.11.1</ecNumber>
    </recommendedName>
</protein>
<dbReference type="PROSITE" id="PS50011">
    <property type="entry name" value="PROTEIN_KINASE_DOM"/>
    <property type="match status" value="1"/>
</dbReference>
<dbReference type="AlphaFoldDB" id="A0AAV7EVG3"/>
<dbReference type="Pfam" id="PF01453">
    <property type="entry name" value="B_lectin"/>
    <property type="match status" value="1"/>
</dbReference>
<dbReference type="InterPro" id="IPR003609">
    <property type="entry name" value="Pan_app"/>
</dbReference>
<evidence type="ECO:0000256" key="4">
    <source>
        <dbReference type="ARBA" id="ARBA00022679"/>
    </source>
</evidence>
<dbReference type="Pfam" id="PF07714">
    <property type="entry name" value="PK_Tyr_Ser-Thr"/>
    <property type="match status" value="1"/>
</dbReference>
<organism evidence="20 21">
    <name type="scientific">Aristolochia fimbriata</name>
    <name type="common">White veined hardy Dutchman's pipe vine</name>
    <dbReference type="NCBI Taxonomy" id="158543"/>
    <lineage>
        <taxon>Eukaryota</taxon>
        <taxon>Viridiplantae</taxon>
        <taxon>Streptophyta</taxon>
        <taxon>Embryophyta</taxon>
        <taxon>Tracheophyta</taxon>
        <taxon>Spermatophyta</taxon>
        <taxon>Magnoliopsida</taxon>
        <taxon>Magnoliidae</taxon>
        <taxon>Piperales</taxon>
        <taxon>Aristolochiaceae</taxon>
        <taxon>Aristolochia</taxon>
    </lineage>
</organism>
<comment type="caution">
    <text evidence="20">The sequence shown here is derived from an EMBL/GenBank/DDBJ whole genome shotgun (WGS) entry which is preliminary data.</text>
</comment>
<keyword evidence="15" id="KW-0472">Membrane</keyword>
<evidence type="ECO:0000256" key="16">
    <source>
        <dbReference type="SAM" id="SignalP"/>
    </source>
</evidence>
<dbReference type="SUPFAM" id="SSF51110">
    <property type="entry name" value="alpha-D-mannose-specific plant lectins"/>
    <property type="match status" value="1"/>
</dbReference>
<feature type="transmembrane region" description="Helical" evidence="15">
    <location>
        <begin position="449"/>
        <end position="469"/>
    </location>
</feature>
<comment type="subcellular location">
    <subcellularLocation>
        <location evidence="1">Cell membrane</location>
        <topology evidence="1">Single-pass type I membrane protein</topology>
    </subcellularLocation>
</comment>
<comment type="similarity">
    <text evidence="13">Belongs to the protein kinase superfamily. Ser/Thr protein kinase family.</text>
</comment>
<feature type="signal peptide" evidence="16">
    <location>
        <begin position="1"/>
        <end position="31"/>
    </location>
</feature>
<dbReference type="FunFam" id="3.30.200.20:FF:000195">
    <property type="entry name" value="G-type lectin S-receptor-like serine/threonine-protein kinase"/>
    <property type="match status" value="1"/>
</dbReference>
<keyword evidence="3 13" id="KW-0723">Serine/threonine-protein kinase</keyword>
<feature type="binding site" evidence="14">
    <location>
        <position position="562"/>
    </location>
    <ligand>
        <name>ATP</name>
        <dbReference type="ChEBI" id="CHEBI:30616"/>
    </ligand>
</feature>
<dbReference type="GO" id="GO:0005886">
    <property type="term" value="C:plasma membrane"/>
    <property type="evidence" value="ECO:0007669"/>
    <property type="project" value="UniProtKB-SubCell"/>
</dbReference>
<dbReference type="Proteomes" id="UP000825729">
    <property type="component" value="Unassembled WGS sequence"/>
</dbReference>
<dbReference type="InterPro" id="IPR011009">
    <property type="entry name" value="Kinase-like_dom_sf"/>
</dbReference>
<feature type="domain" description="Protein kinase" evidence="17">
    <location>
        <begin position="534"/>
        <end position="850"/>
    </location>
</feature>
<dbReference type="PROSITE" id="PS00107">
    <property type="entry name" value="PROTEIN_KINASE_ATP"/>
    <property type="match status" value="1"/>
</dbReference>
<keyword evidence="10" id="KW-0325">Glycoprotein</keyword>
<dbReference type="Gene3D" id="1.10.510.10">
    <property type="entry name" value="Transferase(Phosphotransferase) domain 1"/>
    <property type="match status" value="1"/>
</dbReference>
<evidence type="ECO:0000256" key="14">
    <source>
        <dbReference type="PROSITE-ProRule" id="PRU10141"/>
    </source>
</evidence>
<keyword evidence="21" id="KW-1185">Reference proteome</keyword>
<evidence type="ECO:0000256" key="11">
    <source>
        <dbReference type="ARBA" id="ARBA00047899"/>
    </source>
</evidence>
<evidence type="ECO:0000313" key="21">
    <source>
        <dbReference type="Proteomes" id="UP000825729"/>
    </source>
</evidence>
<sequence>MAMFSLKIRVHIAVLIARLLFYVFCFPPCQALDNITRNRALKDGESIVSIGGKYVLGFFSPNRSSNRYVGIWYSSDSEQPVPVVWVANRENPITDSSGVVYVNENGSLVIADGRQNRLWSSSTSITARNTSATLLDTGNLVVLDPNTGETIWESFDHPSHGLLPTMKIGIDLNTSQSRFLQSWKDASDPSAGNFSLGISPLKPPYQAYIWRNISEPYWRSGPWNGRAFLGIPGMSSRFISEFSVDEEGGSVTMMFDPYNDSASNQTLFRLNSSGNFEQLLWIDEKKEWLSTWSALRNECDVYGKCGPSGVCNPLSSPLCTCIRGYGPRFKEEWNRGKWSGGCVRRNLLKCELEANGSSNSSSREDAFLKLQMMKVPDTIASLSFVSADDCEGMCLRNCSCSGYAFDAGIGCMFWNGDMIDLQIFGVDGVDLYVRLPASELGRKNQIEKVIVIVVVLGTSIICVFLFLMWRWLVKRRERGYHDEAESNGEGRLIQNYSAQQSNGRNSLQIRLKQEDGSELPMFDFKVVSLATDDFSSANKLGGGGFGTVYKGKLPSGQEVAVKRLSKASVQGLHEFRNEVIVISRVQHKNLVRLLGYCAEGEEKMLLYEFMPNRSLDAFIFGSDGRKLDWAQRFHVIEGVARGLLYLHRDSRLKIIHRDLKASNILLDKELNPKISDFGLARIFGGSEIEANTRRVVGTYGYMSPEYAMEGLFSEKSDVFSFGVLLLEIVSGKKNTSFYNQEQSQSLNLLSHAWKLWNHGQALELIDPKLGSTYAEPQVLRCIHVGLLCVQEFAVDRPSTSAMALLLGTDNAMPPTPKQPAFTITAWRHSTTASEERASINNVTVTTLEGR</sequence>
<dbReference type="FunFam" id="2.90.10.10:FF:000005">
    <property type="entry name" value="G-type lectin S-receptor-like serine/threonine-protein kinase"/>
    <property type="match status" value="1"/>
</dbReference>
<dbReference type="PROSITE" id="PS00108">
    <property type="entry name" value="PROTEIN_KINASE_ST"/>
    <property type="match status" value="1"/>
</dbReference>
<dbReference type="GO" id="GO:0004674">
    <property type="term" value="F:protein serine/threonine kinase activity"/>
    <property type="evidence" value="ECO:0007669"/>
    <property type="project" value="UniProtKB-KW"/>
</dbReference>
<dbReference type="CDD" id="cd14066">
    <property type="entry name" value="STKc_IRAK"/>
    <property type="match status" value="1"/>
</dbReference>
<keyword evidence="9" id="KW-1015">Disulfide bond</keyword>
<dbReference type="PANTHER" id="PTHR27002">
    <property type="entry name" value="RECEPTOR-LIKE SERINE/THREONINE-PROTEIN KINASE SD1-8"/>
    <property type="match status" value="1"/>
</dbReference>
<dbReference type="EMBL" id="JAINDJ010000003">
    <property type="protein sequence ID" value="KAG9452828.1"/>
    <property type="molecule type" value="Genomic_DNA"/>
</dbReference>
<evidence type="ECO:0000256" key="8">
    <source>
        <dbReference type="ARBA" id="ARBA00022840"/>
    </source>
</evidence>
<evidence type="ECO:0000259" key="19">
    <source>
        <dbReference type="PROSITE" id="PS50948"/>
    </source>
</evidence>
<keyword evidence="2" id="KW-1003">Cell membrane</keyword>
<accession>A0AAV7EVG3</accession>
<dbReference type="CDD" id="cd01098">
    <property type="entry name" value="PAN_AP_plant"/>
    <property type="match status" value="1"/>
</dbReference>
<dbReference type="Gene3D" id="3.30.200.20">
    <property type="entry name" value="Phosphorylase Kinase, domain 1"/>
    <property type="match status" value="1"/>
</dbReference>
<dbReference type="SMART" id="SM00108">
    <property type="entry name" value="B_lectin"/>
    <property type="match status" value="1"/>
</dbReference>
<dbReference type="FunFam" id="1.10.510.10:FF:000060">
    <property type="entry name" value="G-type lectin S-receptor-like serine/threonine-protein kinase"/>
    <property type="match status" value="1"/>
</dbReference>
<gene>
    <name evidence="20" type="ORF">H6P81_005732</name>
</gene>
<dbReference type="GO" id="GO:0048544">
    <property type="term" value="P:recognition of pollen"/>
    <property type="evidence" value="ECO:0007669"/>
    <property type="project" value="InterPro"/>
</dbReference>
<evidence type="ECO:0000313" key="20">
    <source>
        <dbReference type="EMBL" id="KAG9452828.1"/>
    </source>
</evidence>
<keyword evidence="8 13" id="KW-0067">ATP-binding</keyword>
<dbReference type="InterPro" id="IPR036426">
    <property type="entry name" value="Bulb-type_lectin_dom_sf"/>
</dbReference>
<dbReference type="PROSITE" id="PS50948">
    <property type="entry name" value="PAN"/>
    <property type="match status" value="1"/>
</dbReference>
<keyword evidence="15" id="KW-1133">Transmembrane helix</keyword>
<evidence type="ECO:0000256" key="5">
    <source>
        <dbReference type="ARBA" id="ARBA00022729"/>
    </source>
</evidence>
<dbReference type="CDD" id="cd00028">
    <property type="entry name" value="B_lectin"/>
    <property type="match status" value="1"/>
</dbReference>
<keyword evidence="4 13" id="KW-0808">Transferase</keyword>
<evidence type="ECO:0000259" key="18">
    <source>
        <dbReference type="PROSITE" id="PS50927"/>
    </source>
</evidence>
<dbReference type="SMART" id="SM00220">
    <property type="entry name" value="S_TKc"/>
    <property type="match status" value="1"/>
</dbReference>
<keyword evidence="5 16" id="KW-0732">Signal</keyword>
<dbReference type="PROSITE" id="PS50927">
    <property type="entry name" value="BULB_LECTIN"/>
    <property type="match status" value="1"/>
</dbReference>
<evidence type="ECO:0000256" key="15">
    <source>
        <dbReference type="SAM" id="Phobius"/>
    </source>
</evidence>
<keyword evidence="15" id="KW-0812">Transmembrane</keyword>
<feature type="chain" id="PRO_5043619488" description="Receptor-like serine/threonine-protein kinase" evidence="16">
    <location>
        <begin position="32"/>
        <end position="850"/>
    </location>
</feature>
<evidence type="ECO:0000256" key="7">
    <source>
        <dbReference type="ARBA" id="ARBA00022777"/>
    </source>
</evidence>
<dbReference type="InterPro" id="IPR008271">
    <property type="entry name" value="Ser/Thr_kinase_AS"/>
</dbReference>
<feature type="domain" description="Bulb-type lectin" evidence="18">
    <location>
        <begin position="32"/>
        <end position="155"/>
    </location>
</feature>